<dbReference type="RefSeq" id="WP_146312832.1">
    <property type="nucleotide sequence ID" value="NZ_VOHE01000005.1"/>
</dbReference>
<dbReference type="AlphaFoldDB" id="A0A5C5TWX4"/>
<keyword evidence="2" id="KW-1185">Reference proteome</keyword>
<reference evidence="1 2" key="1">
    <citation type="submission" date="2019-07" db="EMBL/GenBank/DDBJ databases">
        <title>Luteimonas sp. YD-1 nov., isolated from acidic soil.</title>
        <authorList>
            <person name="Zhou J."/>
        </authorList>
    </citation>
    <scope>NUCLEOTIDE SEQUENCE [LARGE SCALE GENOMIC DNA]</scope>
    <source>
        <strain evidence="1 2">YD-1</strain>
    </source>
</reference>
<gene>
    <name evidence="1" type="ORF">FQY79_10235</name>
</gene>
<dbReference type="Proteomes" id="UP000315949">
    <property type="component" value="Unassembled WGS sequence"/>
</dbReference>
<accession>A0A5C5TWX4</accession>
<protein>
    <submittedName>
        <fullName evidence="1">Uncharacterized protein</fullName>
    </submittedName>
</protein>
<evidence type="ECO:0000313" key="1">
    <source>
        <dbReference type="EMBL" id="TWT18264.1"/>
    </source>
</evidence>
<comment type="caution">
    <text evidence="1">The sequence shown here is derived from an EMBL/GenBank/DDBJ whole genome shotgun (WGS) entry which is preliminary data.</text>
</comment>
<name>A0A5C5TWX4_9GAMM</name>
<dbReference type="OrthoDB" id="6057624at2"/>
<sequence>MTQQSLPSKVSEWLHKTGLPLEIAAASAFKQQNFEVTHSAVYADPQLDKGREIDVVAYARDGTGLLQGYAVIECKASPNPWVVLVSSSPSGNTYSSLGLTTQKTREALSAEALSTRHSLGSALQTLHVNGYGLRQAFCKDNDPAYAACISVMKAAKAQLEESHSKTERYKFVIPVIVVDAPIFECMVADDGELRLREVDCTSLNFTAYIPDRLSCTVRVVHKDALSFLARQIKRISDETFLSLQYKVDEWVQSLRKTDT</sequence>
<evidence type="ECO:0000313" key="2">
    <source>
        <dbReference type="Proteomes" id="UP000315949"/>
    </source>
</evidence>
<proteinExistence type="predicted"/>
<dbReference type="EMBL" id="VOHE01000005">
    <property type="protein sequence ID" value="TWT18264.1"/>
    <property type="molecule type" value="Genomic_DNA"/>
</dbReference>
<organism evidence="1 2">
    <name type="scientific">Luteimonas wenzhouensis</name>
    <dbReference type="NCBI Taxonomy" id="2599615"/>
    <lineage>
        <taxon>Bacteria</taxon>
        <taxon>Pseudomonadati</taxon>
        <taxon>Pseudomonadota</taxon>
        <taxon>Gammaproteobacteria</taxon>
        <taxon>Lysobacterales</taxon>
        <taxon>Lysobacteraceae</taxon>
        <taxon>Luteimonas</taxon>
    </lineage>
</organism>